<dbReference type="CDD" id="cd17920">
    <property type="entry name" value="DEXHc_RecQ"/>
    <property type="match status" value="1"/>
</dbReference>
<dbReference type="GO" id="GO:0003677">
    <property type="term" value="F:DNA binding"/>
    <property type="evidence" value="ECO:0007669"/>
    <property type="project" value="UniProtKB-KW"/>
</dbReference>
<evidence type="ECO:0000256" key="3">
    <source>
        <dbReference type="ARBA" id="ARBA00022801"/>
    </source>
</evidence>
<evidence type="ECO:0000256" key="2">
    <source>
        <dbReference type="ARBA" id="ARBA00022741"/>
    </source>
</evidence>
<dbReference type="NCBIfam" id="TIGR00614">
    <property type="entry name" value="recQ_fam"/>
    <property type="match status" value="1"/>
</dbReference>
<keyword evidence="4 13" id="KW-0347">Helicase</keyword>
<dbReference type="Pfam" id="PF00570">
    <property type="entry name" value="HRDC"/>
    <property type="match status" value="1"/>
</dbReference>
<dbReference type="AlphaFoldDB" id="A0A4S5CKJ5"/>
<dbReference type="Proteomes" id="UP000309618">
    <property type="component" value="Unassembled WGS sequence"/>
</dbReference>
<dbReference type="Pfam" id="PF00271">
    <property type="entry name" value="Helicase_C"/>
    <property type="match status" value="1"/>
</dbReference>
<dbReference type="InterPro" id="IPR027417">
    <property type="entry name" value="P-loop_NTPase"/>
</dbReference>
<proteinExistence type="inferred from homology"/>
<dbReference type="Gene3D" id="1.10.150.80">
    <property type="entry name" value="HRDC domain"/>
    <property type="match status" value="1"/>
</dbReference>
<evidence type="ECO:0000256" key="4">
    <source>
        <dbReference type="ARBA" id="ARBA00022806"/>
    </source>
</evidence>
<dbReference type="InterPro" id="IPR002121">
    <property type="entry name" value="HRDC_dom"/>
</dbReference>
<protein>
    <recommendedName>
        <fullName evidence="8">ATP-dependent DNA helicase RecQ</fullName>
    </recommendedName>
    <alternativeName>
        <fullName evidence="9">DNA 3'-5' helicase RecQ</fullName>
    </alternativeName>
</protein>
<evidence type="ECO:0000259" key="10">
    <source>
        <dbReference type="PROSITE" id="PS50967"/>
    </source>
</evidence>
<evidence type="ECO:0000256" key="6">
    <source>
        <dbReference type="ARBA" id="ARBA00023125"/>
    </source>
</evidence>
<dbReference type="SMART" id="SM00341">
    <property type="entry name" value="HRDC"/>
    <property type="match status" value="1"/>
</dbReference>
<dbReference type="EMBL" id="SSUX01000011">
    <property type="protein sequence ID" value="THJ43626.1"/>
    <property type="molecule type" value="Genomic_DNA"/>
</dbReference>
<dbReference type="Gene3D" id="3.40.50.300">
    <property type="entry name" value="P-loop containing nucleotide triphosphate hydrolases"/>
    <property type="match status" value="2"/>
</dbReference>
<dbReference type="GO" id="GO:0043138">
    <property type="term" value="F:3'-5' DNA helicase activity"/>
    <property type="evidence" value="ECO:0007669"/>
    <property type="project" value="TreeGrafter"/>
</dbReference>
<dbReference type="GO" id="GO:0005694">
    <property type="term" value="C:chromosome"/>
    <property type="evidence" value="ECO:0007669"/>
    <property type="project" value="TreeGrafter"/>
</dbReference>
<dbReference type="GO" id="GO:0000724">
    <property type="term" value="P:double-strand break repair via homologous recombination"/>
    <property type="evidence" value="ECO:0007669"/>
    <property type="project" value="TreeGrafter"/>
</dbReference>
<dbReference type="InterPro" id="IPR011545">
    <property type="entry name" value="DEAD/DEAH_box_helicase_dom"/>
</dbReference>
<keyword evidence="2" id="KW-0547">Nucleotide-binding</keyword>
<keyword evidence="7" id="KW-0413">Isomerase</keyword>
<comment type="caution">
    <text evidence="13">The sequence shown here is derived from an EMBL/GenBank/DDBJ whole genome shotgun (WGS) entry which is preliminary data.</text>
</comment>
<dbReference type="InterPro" id="IPR044876">
    <property type="entry name" value="HRDC_dom_sf"/>
</dbReference>
<keyword evidence="6" id="KW-0238">DNA-binding</keyword>
<dbReference type="PROSITE" id="PS51192">
    <property type="entry name" value="HELICASE_ATP_BIND_1"/>
    <property type="match status" value="1"/>
</dbReference>
<evidence type="ECO:0000259" key="11">
    <source>
        <dbReference type="PROSITE" id="PS51192"/>
    </source>
</evidence>
<dbReference type="InterPro" id="IPR014001">
    <property type="entry name" value="Helicase_ATP-bd"/>
</dbReference>
<evidence type="ECO:0000256" key="5">
    <source>
        <dbReference type="ARBA" id="ARBA00022840"/>
    </source>
</evidence>
<dbReference type="PANTHER" id="PTHR13710:SF108">
    <property type="entry name" value="ATP-DEPENDENT DNA HELICASE Q4"/>
    <property type="match status" value="1"/>
</dbReference>
<dbReference type="GO" id="GO:0009378">
    <property type="term" value="F:four-way junction helicase activity"/>
    <property type="evidence" value="ECO:0007669"/>
    <property type="project" value="TreeGrafter"/>
</dbReference>
<dbReference type="PROSITE" id="PS50967">
    <property type="entry name" value="HRDC"/>
    <property type="match status" value="1"/>
</dbReference>
<accession>A0A4S5CKJ5</accession>
<name>A0A4S5CKJ5_AERVE</name>
<dbReference type="InterPro" id="IPR010997">
    <property type="entry name" value="HRDC-like_sf"/>
</dbReference>
<dbReference type="InterPro" id="IPR001650">
    <property type="entry name" value="Helicase_C-like"/>
</dbReference>
<dbReference type="PANTHER" id="PTHR13710">
    <property type="entry name" value="DNA HELICASE RECQ FAMILY MEMBER"/>
    <property type="match status" value="1"/>
</dbReference>
<dbReference type="Pfam" id="PF00270">
    <property type="entry name" value="DEAD"/>
    <property type="match status" value="1"/>
</dbReference>
<comment type="similarity">
    <text evidence="1">Belongs to the helicase family. RecQ subfamily.</text>
</comment>
<dbReference type="SMART" id="SM00490">
    <property type="entry name" value="HELICc"/>
    <property type="match status" value="1"/>
</dbReference>
<evidence type="ECO:0000256" key="7">
    <source>
        <dbReference type="ARBA" id="ARBA00023235"/>
    </source>
</evidence>
<dbReference type="GO" id="GO:0005524">
    <property type="term" value="F:ATP binding"/>
    <property type="evidence" value="ECO:0007669"/>
    <property type="project" value="UniProtKB-KW"/>
</dbReference>
<organism evidence="13 14">
    <name type="scientific">Aeromonas veronii</name>
    <dbReference type="NCBI Taxonomy" id="654"/>
    <lineage>
        <taxon>Bacteria</taxon>
        <taxon>Pseudomonadati</taxon>
        <taxon>Pseudomonadota</taxon>
        <taxon>Gammaproteobacteria</taxon>
        <taxon>Aeromonadales</taxon>
        <taxon>Aeromonadaceae</taxon>
        <taxon>Aeromonas</taxon>
    </lineage>
</organism>
<gene>
    <name evidence="13" type="ORF">E8Q35_15070</name>
</gene>
<dbReference type="SUPFAM" id="SSF47819">
    <property type="entry name" value="HRDC-like"/>
    <property type="match status" value="1"/>
</dbReference>
<dbReference type="PROSITE" id="PS51194">
    <property type="entry name" value="HELICASE_CTER"/>
    <property type="match status" value="1"/>
</dbReference>
<feature type="domain" description="Helicase ATP-binding" evidence="11">
    <location>
        <begin position="29"/>
        <end position="213"/>
    </location>
</feature>
<dbReference type="InterPro" id="IPR032284">
    <property type="entry name" value="RecQ_Zn-bd"/>
</dbReference>
<keyword evidence="5" id="KW-0067">ATP-binding</keyword>
<evidence type="ECO:0000259" key="12">
    <source>
        <dbReference type="PROSITE" id="PS51194"/>
    </source>
</evidence>
<reference evidence="13 14" key="1">
    <citation type="submission" date="2019-04" db="EMBL/GenBank/DDBJ databases">
        <title>Comparative genomics of Aeromonas veronii strains pathogenic to fish.</title>
        <authorList>
            <person name="Cascarano M.C."/>
            <person name="Smyrli M."/>
            <person name="Katharios P."/>
        </authorList>
    </citation>
    <scope>NUCLEOTIDE SEQUENCE [LARGE SCALE GENOMIC DNA]</scope>
    <source>
        <strain evidence="13 14">XU1</strain>
    </source>
</reference>
<evidence type="ECO:0000256" key="1">
    <source>
        <dbReference type="ARBA" id="ARBA00005446"/>
    </source>
</evidence>
<dbReference type="GO" id="GO:0016787">
    <property type="term" value="F:hydrolase activity"/>
    <property type="evidence" value="ECO:0007669"/>
    <property type="project" value="UniProtKB-KW"/>
</dbReference>
<evidence type="ECO:0000313" key="13">
    <source>
        <dbReference type="EMBL" id="THJ43626.1"/>
    </source>
</evidence>
<dbReference type="SUPFAM" id="SSF52540">
    <property type="entry name" value="P-loop containing nucleoside triphosphate hydrolases"/>
    <property type="match status" value="1"/>
</dbReference>
<dbReference type="GO" id="GO:0005737">
    <property type="term" value="C:cytoplasm"/>
    <property type="evidence" value="ECO:0007669"/>
    <property type="project" value="TreeGrafter"/>
</dbReference>
<feature type="domain" description="HRDC" evidence="10">
    <location>
        <begin position="526"/>
        <end position="606"/>
    </location>
</feature>
<evidence type="ECO:0000256" key="9">
    <source>
        <dbReference type="ARBA" id="ARBA00044550"/>
    </source>
</evidence>
<dbReference type="SMART" id="SM00487">
    <property type="entry name" value="DEXDc"/>
    <property type="match status" value="1"/>
</dbReference>
<dbReference type="Pfam" id="PF16124">
    <property type="entry name" value="RecQ_Zn_bind"/>
    <property type="match status" value="1"/>
</dbReference>
<feature type="domain" description="Helicase C-terminal" evidence="12">
    <location>
        <begin position="238"/>
        <end position="390"/>
    </location>
</feature>
<sequence>MGINVMEPHHILQTRFGLSQFRPKQKEIIDDVLLGKDLMAILPTGSGKSLCFQLPALAYPNQLTVVISPLIALMSDQVQKLLAIGINAAAINGTTNLSAQNNIMNLASKGQLPILFVTPERLCKPEFLAKLANVSKTTPINRFVFDEAHCVSNWGHDFRPAYLQAIHSINGLISYLNKHSKTAVHVPISAFSATASEKVREDLIKILFSGRTPALHLQSAKRENLVYNCHTIDNDKQKLDKLVEIMNKDRAVSGSTIIYCATVAQIRDVANRLRMCQYKVSTYHGSMQAGERNQQQQAWMNGDTTVMVATGAFGMGIDKADVRHVIHYALPSSVDDYHQESGRAGRDGLQSSASLLFSYEDMRIRRAMINSSHPTSDEFERFIRMFAHYYQSNGNTPIPVDLEQMSKILGNNDKGDKASRQTIQSMLDGLVEAGFLEFNYEAKLYAIADISRRPNYVQIDHQRAHANQLLDTVYQYAVTPECKANFLTSYYGEASAQDCKTCSSCLRKQHSLTLVQDGLPKSPSQAQTEEILLEELNRFRTKMHKLHKVPTFSILTEVALKKIVELKPRSADALQSISGITPRKVELFGKELLELIQKFAPETPVIEMPPINALNGLSNQEIEDQFRKFIHQELHSIRRMAP</sequence>
<dbReference type="InterPro" id="IPR004589">
    <property type="entry name" value="DNA_helicase_ATP-dep_RecQ"/>
</dbReference>
<evidence type="ECO:0000256" key="8">
    <source>
        <dbReference type="ARBA" id="ARBA00044535"/>
    </source>
</evidence>
<evidence type="ECO:0000313" key="14">
    <source>
        <dbReference type="Proteomes" id="UP000309618"/>
    </source>
</evidence>
<keyword evidence="3" id="KW-0378">Hydrolase</keyword>